<dbReference type="GO" id="GO:0005680">
    <property type="term" value="C:anaphase-promoting complex"/>
    <property type="evidence" value="ECO:0007669"/>
    <property type="project" value="InterPro"/>
</dbReference>
<dbReference type="AlphaFoldDB" id="A0A9P5SH99"/>
<evidence type="ECO:0000256" key="4">
    <source>
        <dbReference type="ARBA" id="ARBA00022786"/>
    </source>
</evidence>
<feature type="region of interest" description="Disordered" evidence="6">
    <location>
        <begin position="545"/>
        <end position="595"/>
    </location>
</feature>
<feature type="domain" description="Anaphase-promoting complex subunit 4 long" evidence="7">
    <location>
        <begin position="149"/>
        <end position="341"/>
    </location>
</feature>
<evidence type="ECO:0000256" key="1">
    <source>
        <dbReference type="ARBA" id="ARBA00016067"/>
    </source>
</evidence>
<evidence type="ECO:0000313" key="9">
    <source>
        <dbReference type="Proteomes" id="UP000696485"/>
    </source>
</evidence>
<keyword evidence="9" id="KW-1185">Reference proteome</keyword>
<evidence type="ECO:0000256" key="3">
    <source>
        <dbReference type="ARBA" id="ARBA00022776"/>
    </source>
</evidence>
<keyword evidence="2" id="KW-0132">Cell division</keyword>
<accession>A0A9P5SH99</accession>
<dbReference type="Proteomes" id="UP000696485">
    <property type="component" value="Unassembled WGS sequence"/>
</dbReference>
<dbReference type="GO" id="GO:0070979">
    <property type="term" value="P:protein K11-linked ubiquitination"/>
    <property type="evidence" value="ECO:0007669"/>
    <property type="project" value="TreeGrafter"/>
</dbReference>
<sequence length="809" mass="89524">MPLLSPIPESSTQQEMSARMMFAKHRRGAATRGGFGGATRTVAGTALGLSKAEDVTVLDEESSPIMNALFSSDNHGRFKLRLFGGFDMESISLKDMLQKFGPHQFQTIDILAADIQADLSELAIIALGSTSEAKSTGGQLLQITVGSGLLRGHAREIRALGVRARPIQHLLTYMDECLEVMKKDYGKLAQLAENSVESLKECLNNNGESNDPTTEFSQLLLTGRPSVSMDQYLQQELGHHGVKRWDKSGKAAYENVRKVAFECLLPACERLVVHMTDILAYSRWKERYGPLDLDESKVYSCIRLAGEFIGMIERLFQALKVEIKQFNEFENWLEQAVEKLQPIARGADEQDEGPKKFPPVDTLSVAGYLKSGMGKGLANFFKESEATLDERVDQSTVPRDTVPSYPIVYPFAQELRELTTVPERDLPRVPFGLGLVGASEPSTKQMSTMTIEGHLKQLIHQCHLVFEGPSLTLARSFKVLHLLNLTPLDPAPSSSNIQAQGDIKVSLRYCYQDLEPWLYVALYVPSSRANREPCFCILRSRKSEQPSSETPHISEQDRMLLNPLKTRSGRKRKSSDEYVDSRKEPRTGASLLSPGTVSKEFSSLSLVSTPHMGLNTTDATRVEMSIARYTEATLFSLRVDGLPSLEGHEVEGYQEPAKRVDIRDIVFRDHDSLALLLSSPDTDQYGYMDRQYLVLMPLNPHKYTPDVLSDAIGASLLDRLTVANPSSEILALPITMSRNVTQLSVMDTSFASTSLISHGVPDDTLDKTNTLVGPCRIACNERGKSQVLSIHGPLQPGAQGAGRITIFDL</sequence>
<feature type="compositionally biased region" description="Basic and acidic residues" evidence="6">
    <location>
        <begin position="574"/>
        <end position="586"/>
    </location>
</feature>
<proteinExistence type="predicted"/>
<evidence type="ECO:0000256" key="5">
    <source>
        <dbReference type="ARBA" id="ARBA00023306"/>
    </source>
</evidence>
<reference evidence="8" key="1">
    <citation type="journal article" date="2020" name="Fungal Divers.">
        <title>Resolving the Mortierellaceae phylogeny through synthesis of multi-gene phylogenetics and phylogenomics.</title>
        <authorList>
            <person name="Vandepol N."/>
            <person name="Liber J."/>
            <person name="Desiro A."/>
            <person name="Na H."/>
            <person name="Kennedy M."/>
            <person name="Barry K."/>
            <person name="Grigoriev I.V."/>
            <person name="Miller A.N."/>
            <person name="O'Donnell K."/>
            <person name="Stajich J.E."/>
            <person name="Bonito G."/>
        </authorList>
    </citation>
    <scope>NUCLEOTIDE SEQUENCE</scope>
    <source>
        <strain evidence="8">NVP1</strain>
    </source>
</reference>
<dbReference type="Pfam" id="PF12896">
    <property type="entry name" value="ANAPC4"/>
    <property type="match status" value="1"/>
</dbReference>
<dbReference type="InterPro" id="IPR024790">
    <property type="entry name" value="APC4_long_dom"/>
</dbReference>
<dbReference type="InterPro" id="IPR024789">
    <property type="entry name" value="APC4"/>
</dbReference>
<evidence type="ECO:0000259" key="7">
    <source>
        <dbReference type="Pfam" id="PF12896"/>
    </source>
</evidence>
<organism evidence="8 9">
    <name type="scientific">Podila minutissima</name>
    <dbReference type="NCBI Taxonomy" id="64525"/>
    <lineage>
        <taxon>Eukaryota</taxon>
        <taxon>Fungi</taxon>
        <taxon>Fungi incertae sedis</taxon>
        <taxon>Mucoromycota</taxon>
        <taxon>Mortierellomycotina</taxon>
        <taxon>Mortierellomycetes</taxon>
        <taxon>Mortierellales</taxon>
        <taxon>Mortierellaceae</taxon>
        <taxon>Podila</taxon>
    </lineage>
</organism>
<evidence type="ECO:0000313" key="8">
    <source>
        <dbReference type="EMBL" id="KAF9329040.1"/>
    </source>
</evidence>
<keyword evidence="4" id="KW-0833">Ubl conjugation pathway</keyword>
<dbReference type="EMBL" id="JAAAUY010000511">
    <property type="protein sequence ID" value="KAF9329040.1"/>
    <property type="molecule type" value="Genomic_DNA"/>
</dbReference>
<dbReference type="GO" id="GO:0034399">
    <property type="term" value="C:nuclear periphery"/>
    <property type="evidence" value="ECO:0007669"/>
    <property type="project" value="TreeGrafter"/>
</dbReference>
<keyword evidence="5" id="KW-0131">Cell cycle</keyword>
<protein>
    <recommendedName>
        <fullName evidence="1">Anaphase-promoting complex subunit 4</fullName>
    </recommendedName>
</protein>
<keyword evidence="3" id="KW-0498">Mitosis</keyword>
<dbReference type="PANTHER" id="PTHR13260">
    <property type="entry name" value="ANAPHASE PROMOTING COMPLEX SUBUNIT 4 APC4"/>
    <property type="match status" value="1"/>
</dbReference>
<name>A0A9P5SH99_9FUNG</name>
<comment type="caution">
    <text evidence="8">The sequence shown here is derived from an EMBL/GenBank/DDBJ whole genome shotgun (WGS) entry which is preliminary data.</text>
</comment>
<evidence type="ECO:0000256" key="2">
    <source>
        <dbReference type="ARBA" id="ARBA00022618"/>
    </source>
</evidence>
<dbReference type="GO" id="GO:0051301">
    <property type="term" value="P:cell division"/>
    <property type="evidence" value="ECO:0007669"/>
    <property type="project" value="UniProtKB-KW"/>
</dbReference>
<gene>
    <name evidence="8" type="primary">APC4</name>
    <name evidence="8" type="ORF">BG006_007885</name>
</gene>
<dbReference type="GO" id="GO:0031145">
    <property type="term" value="P:anaphase-promoting complex-dependent catabolic process"/>
    <property type="evidence" value="ECO:0007669"/>
    <property type="project" value="InterPro"/>
</dbReference>
<dbReference type="PANTHER" id="PTHR13260:SF0">
    <property type="entry name" value="ANAPHASE-PROMOTING COMPLEX SUBUNIT 4"/>
    <property type="match status" value="1"/>
</dbReference>
<evidence type="ECO:0000256" key="6">
    <source>
        <dbReference type="SAM" id="MobiDB-lite"/>
    </source>
</evidence>